<sequence length="73" mass="8403">MVPIKLVQLSITELYDCGLYACSFAEYVCRGDMDISMSVFHSENLRLRYGALLWNYEKRKIDTDVVSENEDSG</sequence>
<dbReference type="SUPFAM" id="SSF54001">
    <property type="entry name" value="Cysteine proteinases"/>
    <property type="match status" value="1"/>
</dbReference>
<comment type="caution">
    <text evidence="1">The sequence shown here is derived from an EMBL/GenBank/DDBJ whole genome shotgun (WGS) entry which is preliminary data.</text>
</comment>
<protein>
    <recommendedName>
        <fullName evidence="3">Ubiquitin-like protease family profile domain-containing protein</fullName>
    </recommendedName>
</protein>
<dbReference type="Gene3D" id="3.40.395.10">
    <property type="entry name" value="Adenoviral Proteinase, Chain A"/>
    <property type="match status" value="1"/>
</dbReference>
<organism evidence="1 2">
    <name type="scientific">Solanum pinnatisectum</name>
    <name type="common">tansyleaf nightshade</name>
    <dbReference type="NCBI Taxonomy" id="50273"/>
    <lineage>
        <taxon>Eukaryota</taxon>
        <taxon>Viridiplantae</taxon>
        <taxon>Streptophyta</taxon>
        <taxon>Embryophyta</taxon>
        <taxon>Tracheophyta</taxon>
        <taxon>Spermatophyta</taxon>
        <taxon>Magnoliopsida</taxon>
        <taxon>eudicotyledons</taxon>
        <taxon>Gunneridae</taxon>
        <taxon>Pentapetalae</taxon>
        <taxon>asterids</taxon>
        <taxon>lamiids</taxon>
        <taxon>Solanales</taxon>
        <taxon>Solanaceae</taxon>
        <taxon>Solanoideae</taxon>
        <taxon>Solaneae</taxon>
        <taxon>Solanum</taxon>
    </lineage>
</organism>
<evidence type="ECO:0000313" key="2">
    <source>
        <dbReference type="Proteomes" id="UP001311915"/>
    </source>
</evidence>
<evidence type="ECO:0008006" key="3">
    <source>
        <dbReference type="Google" id="ProtNLM"/>
    </source>
</evidence>
<dbReference type="InterPro" id="IPR038765">
    <property type="entry name" value="Papain-like_cys_pep_sf"/>
</dbReference>
<dbReference type="PANTHER" id="PTHR33022">
    <property type="entry name" value="DUF1985 DOMAIN-CONTAINING PROTEIN"/>
    <property type="match status" value="1"/>
</dbReference>
<gene>
    <name evidence="1" type="ORF">R3W88_004510</name>
</gene>
<dbReference type="Proteomes" id="UP001311915">
    <property type="component" value="Unassembled WGS sequence"/>
</dbReference>
<keyword evidence="2" id="KW-1185">Reference proteome</keyword>
<accession>A0AAV9K9X0</accession>
<evidence type="ECO:0000313" key="1">
    <source>
        <dbReference type="EMBL" id="KAK4709997.1"/>
    </source>
</evidence>
<reference evidence="1 2" key="1">
    <citation type="submission" date="2023-10" db="EMBL/GenBank/DDBJ databases">
        <title>Genome-Wide Identification Analysis in wild type Solanum Pinnatisectum Reveals Some Genes Defensing Phytophthora Infestans.</title>
        <authorList>
            <person name="Sun C."/>
        </authorList>
    </citation>
    <scope>NUCLEOTIDE SEQUENCE [LARGE SCALE GENOMIC DNA]</scope>
    <source>
        <strain evidence="1">LQN</strain>
        <tissue evidence="1">Leaf</tissue>
    </source>
</reference>
<dbReference type="EMBL" id="JAWPEI010000011">
    <property type="protein sequence ID" value="KAK4709997.1"/>
    <property type="molecule type" value="Genomic_DNA"/>
</dbReference>
<dbReference type="AlphaFoldDB" id="A0AAV9K9X0"/>
<dbReference type="PANTHER" id="PTHR33022:SF21">
    <property type="entry name" value="UBIQUITIN-LIKE PROTEASE FAMILY PROFILE DOMAIN-CONTAINING PROTEIN"/>
    <property type="match status" value="1"/>
</dbReference>
<proteinExistence type="predicted"/>
<name>A0AAV9K9X0_9SOLN</name>